<keyword evidence="4" id="KW-0677">Repeat</keyword>
<dbReference type="InterPro" id="IPR023271">
    <property type="entry name" value="Aquaporin-like"/>
</dbReference>
<dbReference type="Gramene" id="ONK71936">
    <property type="protein sequence ID" value="ONK71936"/>
    <property type="gene ID" value="A4U43_C04F13930"/>
</dbReference>
<keyword evidence="6 8" id="KW-0472">Membrane</keyword>
<dbReference type="Gene3D" id="1.20.1080.10">
    <property type="entry name" value="Glycerol uptake facilitator protein"/>
    <property type="match status" value="1"/>
</dbReference>
<accession>A0A5P1F0P2</accession>
<reference evidence="10" key="1">
    <citation type="journal article" date="2017" name="Nat. Commun.">
        <title>The asparagus genome sheds light on the origin and evolution of a young Y chromosome.</title>
        <authorList>
            <person name="Harkess A."/>
            <person name="Zhou J."/>
            <person name="Xu C."/>
            <person name="Bowers J.E."/>
            <person name="Van der Hulst R."/>
            <person name="Ayyampalayam S."/>
            <person name="Mercati F."/>
            <person name="Riccardi P."/>
            <person name="McKain M.R."/>
            <person name="Kakrana A."/>
            <person name="Tang H."/>
            <person name="Ray J."/>
            <person name="Groenendijk J."/>
            <person name="Arikit S."/>
            <person name="Mathioni S.M."/>
            <person name="Nakano M."/>
            <person name="Shan H."/>
            <person name="Telgmann-Rauber A."/>
            <person name="Kanno A."/>
            <person name="Yue Z."/>
            <person name="Chen H."/>
            <person name="Li W."/>
            <person name="Chen Y."/>
            <person name="Xu X."/>
            <person name="Zhang Y."/>
            <person name="Luo S."/>
            <person name="Chen H."/>
            <person name="Gao J."/>
            <person name="Mao Z."/>
            <person name="Pires J.C."/>
            <person name="Luo M."/>
            <person name="Kudrna D."/>
            <person name="Wing R.A."/>
            <person name="Meyers B.C."/>
            <person name="Yi K."/>
            <person name="Kong H."/>
            <person name="Lavrijsen P."/>
            <person name="Sunseri F."/>
            <person name="Falavigna A."/>
            <person name="Ye Y."/>
            <person name="Leebens-Mack J.H."/>
            <person name="Chen G."/>
        </authorList>
    </citation>
    <scope>NUCLEOTIDE SEQUENCE [LARGE SCALE GENOMIC DNA]</scope>
    <source>
        <strain evidence="10">cv. DH0086</strain>
    </source>
</reference>
<dbReference type="AlphaFoldDB" id="A0A5P1F0P2"/>
<evidence type="ECO:0000256" key="1">
    <source>
        <dbReference type="ARBA" id="ARBA00004141"/>
    </source>
</evidence>
<evidence type="ECO:0000256" key="8">
    <source>
        <dbReference type="SAM" id="Phobius"/>
    </source>
</evidence>
<feature type="transmembrane region" description="Helical" evidence="8">
    <location>
        <begin position="39"/>
        <end position="61"/>
    </location>
</feature>
<dbReference type="GO" id="GO:0015250">
    <property type="term" value="F:water channel activity"/>
    <property type="evidence" value="ECO:0007669"/>
    <property type="project" value="InterPro"/>
</dbReference>
<evidence type="ECO:0000256" key="3">
    <source>
        <dbReference type="ARBA" id="ARBA00022692"/>
    </source>
</evidence>
<sequence>MEALKAAIGDGVITFLWMFCISTVGPTTAVIARHLELRSLPLILGITVLLITALLLIFSQISKLLGKASFNPANTAAFYAAGVSKDSLFSMALRFPAQALGSVGGVLAIREVMPSQYKSLLKGPSLKVDLHTGAVAEFIITFVFTSALLWIIIKGPSNAFLKTLMLATTTVTMVVSGRIYTGPSMNPVNNMLAMAGLVKEGKLEVAI</sequence>
<evidence type="ECO:0000313" key="10">
    <source>
        <dbReference type="Proteomes" id="UP000243459"/>
    </source>
</evidence>
<protein>
    <recommendedName>
        <fullName evidence="11">Aquaporin</fullName>
    </recommendedName>
</protein>
<dbReference type="Pfam" id="PF00230">
    <property type="entry name" value="MIP"/>
    <property type="match status" value="1"/>
</dbReference>
<dbReference type="GO" id="GO:0016020">
    <property type="term" value="C:membrane"/>
    <property type="evidence" value="ECO:0007669"/>
    <property type="project" value="UniProtKB-SubCell"/>
</dbReference>
<proteinExistence type="inferred from homology"/>
<evidence type="ECO:0000256" key="2">
    <source>
        <dbReference type="ARBA" id="ARBA00022448"/>
    </source>
</evidence>
<organism evidence="9 10">
    <name type="scientific">Asparagus officinalis</name>
    <name type="common">Garden asparagus</name>
    <dbReference type="NCBI Taxonomy" id="4686"/>
    <lineage>
        <taxon>Eukaryota</taxon>
        <taxon>Viridiplantae</taxon>
        <taxon>Streptophyta</taxon>
        <taxon>Embryophyta</taxon>
        <taxon>Tracheophyta</taxon>
        <taxon>Spermatophyta</taxon>
        <taxon>Magnoliopsida</taxon>
        <taxon>Liliopsida</taxon>
        <taxon>Asparagales</taxon>
        <taxon>Asparagaceae</taxon>
        <taxon>Asparagoideae</taxon>
        <taxon>Asparagus</taxon>
    </lineage>
</organism>
<keyword evidence="2" id="KW-0813">Transport</keyword>
<feature type="transmembrane region" description="Helical" evidence="8">
    <location>
        <begin position="130"/>
        <end position="153"/>
    </location>
</feature>
<dbReference type="PANTHER" id="PTHR46739">
    <property type="entry name" value="AQUAPORIN SIP1-1"/>
    <property type="match status" value="1"/>
</dbReference>
<feature type="transmembrane region" description="Helical" evidence="8">
    <location>
        <begin position="159"/>
        <end position="181"/>
    </location>
</feature>
<gene>
    <name evidence="9" type="ORF">A4U43_C04F13930</name>
</gene>
<dbReference type="InterPro" id="IPR000425">
    <property type="entry name" value="MIP"/>
</dbReference>
<keyword evidence="3 8" id="KW-0812">Transmembrane</keyword>
<evidence type="ECO:0000313" key="9">
    <source>
        <dbReference type="EMBL" id="ONK71936.1"/>
    </source>
</evidence>
<name>A0A5P1F0P2_ASPOF</name>
<evidence type="ECO:0000256" key="7">
    <source>
        <dbReference type="ARBA" id="ARBA00024030"/>
    </source>
</evidence>
<dbReference type="PANTHER" id="PTHR46739:SF3">
    <property type="entry name" value="AQUAPORIN SIP1-1"/>
    <property type="match status" value="1"/>
</dbReference>
<keyword evidence="5 8" id="KW-1133">Transmembrane helix</keyword>
<keyword evidence="10" id="KW-1185">Reference proteome</keyword>
<evidence type="ECO:0000256" key="4">
    <source>
        <dbReference type="ARBA" id="ARBA00022737"/>
    </source>
</evidence>
<comment type="subcellular location">
    <subcellularLocation>
        <location evidence="1">Membrane</location>
        <topology evidence="1">Multi-pass membrane protein</topology>
    </subcellularLocation>
</comment>
<dbReference type="Proteomes" id="UP000243459">
    <property type="component" value="Chromosome 4"/>
</dbReference>
<evidence type="ECO:0000256" key="6">
    <source>
        <dbReference type="ARBA" id="ARBA00023136"/>
    </source>
</evidence>
<dbReference type="OMA" id="VYWISSY"/>
<evidence type="ECO:0008006" key="11">
    <source>
        <dbReference type="Google" id="ProtNLM"/>
    </source>
</evidence>
<dbReference type="EMBL" id="CM007384">
    <property type="protein sequence ID" value="ONK71936.1"/>
    <property type="molecule type" value="Genomic_DNA"/>
</dbReference>
<dbReference type="InterPro" id="IPR044222">
    <property type="entry name" value="SIP1-1/2-like"/>
</dbReference>
<dbReference type="SUPFAM" id="SSF81338">
    <property type="entry name" value="Aquaporin-like"/>
    <property type="match status" value="1"/>
</dbReference>
<comment type="similarity">
    <text evidence="7">Belongs to the MIP/aquaporin (TC 1.A.8) family. SIP (TC 1.A.8.10) subfamily.</text>
</comment>
<feature type="transmembrane region" description="Helical" evidence="8">
    <location>
        <begin position="12"/>
        <end position="32"/>
    </location>
</feature>
<evidence type="ECO:0000256" key="5">
    <source>
        <dbReference type="ARBA" id="ARBA00022989"/>
    </source>
</evidence>